<proteinExistence type="predicted"/>
<dbReference type="EMBL" id="CABGGS010000010">
    <property type="protein sequence ID" value="VUS42823.1"/>
    <property type="molecule type" value="Genomic_DNA"/>
</dbReference>
<organism evidence="3 5">
    <name type="scientific">Klebsiella spallanzanii</name>
    <dbReference type="NCBI Taxonomy" id="2587528"/>
    <lineage>
        <taxon>Bacteria</taxon>
        <taxon>Pseudomonadati</taxon>
        <taxon>Pseudomonadota</taxon>
        <taxon>Gammaproteobacteria</taxon>
        <taxon>Enterobacterales</taxon>
        <taxon>Enterobacteriaceae</taxon>
        <taxon>Klebsiella/Raoultella group</taxon>
        <taxon>Klebsiella</taxon>
    </lineage>
</organism>
<protein>
    <submittedName>
        <fullName evidence="2 3">Membrane protein YhdT</fullName>
    </submittedName>
</protein>
<dbReference type="NCBIfam" id="NF007918">
    <property type="entry name" value="PRK10633.1"/>
    <property type="match status" value="1"/>
</dbReference>
<accession>A0A564LFH8</accession>
<feature type="transmembrane region" description="Helical" evidence="1">
    <location>
        <begin position="77"/>
        <end position="97"/>
    </location>
</feature>
<dbReference type="PANTHER" id="PTHR39174">
    <property type="entry name" value="INNER MEMBRANE PROTEIN-RELATED"/>
    <property type="match status" value="1"/>
</dbReference>
<keyword evidence="1" id="KW-1133">Transmembrane helix</keyword>
<reference evidence="4 5" key="1">
    <citation type="submission" date="2019-07" db="EMBL/GenBank/DDBJ databases">
        <authorList>
            <person name="Brisse S."/>
            <person name="Rodrigues C."/>
            <person name="Thorpe H."/>
        </authorList>
    </citation>
    <scope>NUCLEOTIDE SEQUENCE [LARGE SCALE GENOMIC DNA]</scope>
    <source>
        <strain evidence="3">SB6408</strain>
        <strain evidence="2">SB6411</strain>
    </source>
</reference>
<dbReference type="Proteomes" id="UP000318370">
    <property type="component" value="Unassembled WGS sequence"/>
</dbReference>
<evidence type="ECO:0000256" key="1">
    <source>
        <dbReference type="SAM" id="Phobius"/>
    </source>
</evidence>
<dbReference type="AlphaFoldDB" id="A0A564LFH8"/>
<evidence type="ECO:0000313" key="4">
    <source>
        <dbReference type="Proteomes" id="UP000317652"/>
    </source>
</evidence>
<feature type="transmembrane region" description="Helical" evidence="1">
    <location>
        <begin position="48"/>
        <end position="71"/>
    </location>
</feature>
<sequence length="112" mass="12624">MANISCQIVFPILAIAVELPASCFTTIRKTPSMDKRFVQAHKEARWALWLTLLYLAAWLAAAYLPGVGIGITGLPHWFEMACLLVPLLFILLCWAMVRFIFRDISLEDNDAV</sequence>
<dbReference type="EMBL" id="CABGHF010000020">
    <property type="protein sequence ID" value="VUS80248.1"/>
    <property type="molecule type" value="Genomic_DNA"/>
</dbReference>
<keyword evidence="1" id="KW-0812">Transmembrane</keyword>
<gene>
    <name evidence="3" type="primary">yhdT</name>
    <name evidence="3" type="ORF">SB6408_05496</name>
    <name evidence="2" type="ORF">SB6411_05634</name>
</gene>
<keyword evidence="1" id="KW-0472">Membrane</keyword>
<evidence type="ECO:0000313" key="5">
    <source>
        <dbReference type="Proteomes" id="UP000318370"/>
    </source>
</evidence>
<evidence type="ECO:0000313" key="2">
    <source>
        <dbReference type="EMBL" id="VUS42823.1"/>
    </source>
</evidence>
<keyword evidence="4" id="KW-1185">Reference proteome</keyword>
<feature type="transmembrane region" description="Helical" evidence="1">
    <location>
        <begin position="6"/>
        <end position="27"/>
    </location>
</feature>
<dbReference type="Proteomes" id="UP000317652">
    <property type="component" value="Unassembled WGS sequence"/>
</dbReference>
<dbReference type="Pfam" id="PF06196">
    <property type="entry name" value="DUF997"/>
    <property type="match status" value="1"/>
</dbReference>
<evidence type="ECO:0000313" key="3">
    <source>
        <dbReference type="EMBL" id="VUS80248.1"/>
    </source>
</evidence>
<dbReference type="PANTHER" id="PTHR39174:SF1">
    <property type="entry name" value="INNER MEMBRANE PROTEIN"/>
    <property type="match status" value="1"/>
</dbReference>
<name>A0A564LFH8_9ENTR</name>
<dbReference type="InterPro" id="IPR010398">
    <property type="entry name" value="DUF997"/>
</dbReference>